<feature type="compositionally biased region" description="Pro residues" evidence="1">
    <location>
        <begin position="37"/>
        <end position="46"/>
    </location>
</feature>
<dbReference type="EMBL" id="LT984807">
    <property type="protein sequence ID" value="SPD59429.1"/>
    <property type="molecule type" value="Genomic_DNA"/>
</dbReference>
<dbReference type="Proteomes" id="UP000255168">
    <property type="component" value="Plasmid II"/>
</dbReference>
<evidence type="ECO:0000256" key="1">
    <source>
        <dbReference type="SAM" id="MobiDB-lite"/>
    </source>
</evidence>
<proteinExistence type="predicted"/>
<feature type="region of interest" description="Disordered" evidence="1">
    <location>
        <begin position="1"/>
        <end position="55"/>
    </location>
</feature>
<evidence type="ECO:0000313" key="3">
    <source>
        <dbReference type="Proteomes" id="UP000255168"/>
    </source>
</evidence>
<evidence type="ECO:0000313" key="2">
    <source>
        <dbReference type="EMBL" id="SPD59429.1"/>
    </source>
</evidence>
<gene>
    <name evidence="2" type="ORF">CBM2607_MP20081</name>
</gene>
<name>A0A375HMH1_9BURK</name>
<keyword evidence="2" id="KW-0614">Plasmid</keyword>
<sequence>MSVPHRASSKLPSPASGRGEKTSGFAKHADAANHKNQPPPSCPSPPISTASPLLP</sequence>
<geneLocation type="plasmid" evidence="3">
    <name>ii</name>
</geneLocation>
<organism evidence="2 3">
    <name type="scientific">Cupriavidus neocaledonicus</name>
    <dbReference type="NCBI Taxonomy" id="1040979"/>
    <lineage>
        <taxon>Bacteria</taxon>
        <taxon>Pseudomonadati</taxon>
        <taxon>Pseudomonadota</taxon>
        <taxon>Betaproteobacteria</taxon>
        <taxon>Burkholderiales</taxon>
        <taxon>Burkholderiaceae</taxon>
        <taxon>Cupriavidus</taxon>
    </lineage>
</organism>
<protein>
    <submittedName>
        <fullName evidence="2">Uncharacterized protein</fullName>
    </submittedName>
</protein>
<accession>A0A375HMH1</accession>
<reference evidence="2 3" key="1">
    <citation type="submission" date="2018-01" db="EMBL/GenBank/DDBJ databases">
        <authorList>
            <person name="Clerissi C."/>
        </authorList>
    </citation>
    <scope>NUCLEOTIDE SEQUENCE [LARGE SCALE GENOMIC DNA]</scope>
    <source>
        <strain evidence="2">Cupriavidus taiwanensis STM 6160</strain>
        <plasmid evidence="3">ii</plasmid>
    </source>
</reference>
<dbReference type="AlphaFoldDB" id="A0A375HMH1"/>